<dbReference type="EMBL" id="JAGGJR010000004">
    <property type="protein sequence ID" value="MBP1873525.1"/>
    <property type="molecule type" value="Genomic_DNA"/>
</dbReference>
<name>A0ACC5SXF1_ENSAD</name>
<keyword evidence="2" id="KW-1185">Reference proteome</keyword>
<reference evidence="1" key="1">
    <citation type="submission" date="2021-03" db="EMBL/GenBank/DDBJ databases">
        <title>Genomic Encyclopedia of Type Strains, Phase IV (KMG-IV): sequencing the most valuable type-strain genomes for metagenomic binning, comparative biology and taxonomic classification.</title>
        <authorList>
            <person name="Goeker M."/>
        </authorList>
    </citation>
    <scope>NUCLEOTIDE SEQUENCE</scope>
    <source>
        <strain evidence="1">DSM 18131</strain>
    </source>
</reference>
<gene>
    <name evidence="1" type="ORF">J2Z19_003240</name>
</gene>
<dbReference type="Proteomes" id="UP000823773">
    <property type="component" value="Unassembled WGS sequence"/>
</dbReference>
<accession>A0ACC5SXF1</accession>
<protein>
    <submittedName>
        <fullName evidence="1">Uncharacterized protein</fullName>
    </submittedName>
</protein>
<comment type="caution">
    <text evidence="1">The sequence shown here is derived from an EMBL/GenBank/DDBJ whole genome shotgun (WGS) entry which is preliminary data.</text>
</comment>
<evidence type="ECO:0000313" key="2">
    <source>
        <dbReference type="Proteomes" id="UP000823773"/>
    </source>
</evidence>
<sequence>MKGRLSRILLVVAPTAIECYRTVQHFSIDLNEHAAQLRFVSRPYPLIGWRPGTPFITQERQHWSSDAGIALDQALWALTRTGQLRIAGESDLKDLRSSTPIPNQTIQRPASSRSGVLARRLFADV</sequence>
<organism evidence="1 2">
    <name type="scientific">Ensifer adhaerens</name>
    <name type="common">Sinorhizobium morelense</name>
    <dbReference type="NCBI Taxonomy" id="106592"/>
    <lineage>
        <taxon>Bacteria</taxon>
        <taxon>Pseudomonadati</taxon>
        <taxon>Pseudomonadota</taxon>
        <taxon>Alphaproteobacteria</taxon>
        <taxon>Hyphomicrobiales</taxon>
        <taxon>Rhizobiaceae</taxon>
        <taxon>Sinorhizobium/Ensifer group</taxon>
        <taxon>Ensifer</taxon>
    </lineage>
</organism>
<proteinExistence type="predicted"/>
<evidence type="ECO:0000313" key="1">
    <source>
        <dbReference type="EMBL" id="MBP1873525.1"/>
    </source>
</evidence>